<keyword evidence="2" id="KW-0472">Membrane</keyword>
<keyword evidence="2" id="KW-1133">Transmembrane helix</keyword>
<dbReference type="EMBL" id="JARKIF010000006">
    <property type="protein sequence ID" value="KAJ7636285.1"/>
    <property type="molecule type" value="Genomic_DNA"/>
</dbReference>
<feature type="region of interest" description="Disordered" evidence="1">
    <location>
        <begin position="214"/>
        <end position="234"/>
    </location>
</feature>
<organism evidence="4 5">
    <name type="scientific">Roridomyces roridus</name>
    <dbReference type="NCBI Taxonomy" id="1738132"/>
    <lineage>
        <taxon>Eukaryota</taxon>
        <taxon>Fungi</taxon>
        <taxon>Dikarya</taxon>
        <taxon>Basidiomycota</taxon>
        <taxon>Agaricomycotina</taxon>
        <taxon>Agaricomycetes</taxon>
        <taxon>Agaricomycetidae</taxon>
        <taxon>Agaricales</taxon>
        <taxon>Marasmiineae</taxon>
        <taxon>Mycenaceae</taxon>
        <taxon>Roridomyces</taxon>
    </lineage>
</organism>
<dbReference type="AlphaFoldDB" id="A0AAD7FPR8"/>
<evidence type="ECO:0000313" key="5">
    <source>
        <dbReference type="Proteomes" id="UP001221142"/>
    </source>
</evidence>
<evidence type="ECO:0000256" key="1">
    <source>
        <dbReference type="SAM" id="MobiDB-lite"/>
    </source>
</evidence>
<gene>
    <name evidence="4" type="ORF">FB45DRAFT_906298</name>
</gene>
<evidence type="ECO:0000256" key="3">
    <source>
        <dbReference type="SAM" id="SignalP"/>
    </source>
</evidence>
<keyword evidence="3" id="KW-0732">Signal</keyword>
<dbReference type="Proteomes" id="UP001221142">
    <property type="component" value="Unassembled WGS sequence"/>
</dbReference>
<accession>A0AAD7FPR8</accession>
<proteinExistence type="predicted"/>
<feature type="chain" id="PRO_5042020179" evidence="3">
    <location>
        <begin position="20"/>
        <end position="234"/>
    </location>
</feature>
<evidence type="ECO:0000313" key="4">
    <source>
        <dbReference type="EMBL" id="KAJ7636285.1"/>
    </source>
</evidence>
<protein>
    <submittedName>
        <fullName evidence="4">Uncharacterized protein</fullName>
    </submittedName>
</protein>
<keyword evidence="5" id="KW-1185">Reference proteome</keyword>
<feature type="signal peptide" evidence="3">
    <location>
        <begin position="1"/>
        <end position="19"/>
    </location>
</feature>
<feature type="transmembrane region" description="Helical" evidence="2">
    <location>
        <begin position="168"/>
        <end position="190"/>
    </location>
</feature>
<sequence length="234" mass="25005">MLLLAHFLLLLPSVRLVGAFLQNLTVDDTSEDIIYSGPVFQCNTTSSCGIEPALQGLYNHSATFTNDSITFRFQGVAYYADIAIFGSATIELDGVRNPGAPLGVPGTVDYPISQTGLTNDTHTLSIHPTPGQIVLIGFDSLIYTAIFPDTVSSLPDAATPKKKSHAGAIAGGVIGGLAVVFGILLAGLFAHRRKLILWRNQRKGIVLRRMDAASRRNQSEVEPGEEDAKVVPAM</sequence>
<evidence type="ECO:0000256" key="2">
    <source>
        <dbReference type="SAM" id="Phobius"/>
    </source>
</evidence>
<name>A0AAD7FPR8_9AGAR</name>
<comment type="caution">
    <text evidence="4">The sequence shown here is derived from an EMBL/GenBank/DDBJ whole genome shotgun (WGS) entry which is preliminary data.</text>
</comment>
<keyword evidence="2" id="KW-0812">Transmembrane</keyword>
<reference evidence="4" key="1">
    <citation type="submission" date="2023-03" db="EMBL/GenBank/DDBJ databases">
        <title>Massive genome expansion in bonnet fungi (Mycena s.s.) driven by repeated elements and novel gene families across ecological guilds.</title>
        <authorList>
            <consortium name="Lawrence Berkeley National Laboratory"/>
            <person name="Harder C.B."/>
            <person name="Miyauchi S."/>
            <person name="Viragh M."/>
            <person name="Kuo A."/>
            <person name="Thoen E."/>
            <person name="Andreopoulos B."/>
            <person name="Lu D."/>
            <person name="Skrede I."/>
            <person name="Drula E."/>
            <person name="Henrissat B."/>
            <person name="Morin E."/>
            <person name="Kohler A."/>
            <person name="Barry K."/>
            <person name="LaButti K."/>
            <person name="Morin E."/>
            <person name="Salamov A."/>
            <person name="Lipzen A."/>
            <person name="Mereny Z."/>
            <person name="Hegedus B."/>
            <person name="Baldrian P."/>
            <person name="Stursova M."/>
            <person name="Weitz H."/>
            <person name="Taylor A."/>
            <person name="Grigoriev I.V."/>
            <person name="Nagy L.G."/>
            <person name="Martin F."/>
            <person name="Kauserud H."/>
        </authorList>
    </citation>
    <scope>NUCLEOTIDE SEQUENCE</scope>
    <source>
        <strain evidence="4">9284</strain>
    </source>
</reference>